<dbReference type="Gene3D" id="1.10.630.10">
    <property type="entry name" value="Cytochrome P450"/>
    <property type="match status" value="1"/>
</dbReference>
<keyword evidence="3" id="KW-1185">Reference proteome</keyword>
<dbReference type="RefSeq" id="WP_209644251.1">
    <property type="nucleotide sequence ID" value="NZ_JAGINW010000001.1"/>
</dbReference>
<comment type="caution">
    <text evidence="2">The sequence shown here is derived from an EMBL/GenBank/DDBJ whole genome shotgun (WGS) entry which is preliminary data.</text>
</comment>
<name>A0ABS4TTE8_9PSEU</name>
<sequence length="397" mass="43522">MTGLMDPNVFQEGIPYEYFRELRATRGLTRATDVEGQEFWNVVRHPEVAAISRDPKVFSSSPSTMTSVRLQESEYPIITFLDPPDHTRMRRLTFKAFAPARMAALAGPIRRIAGSLLATAAAKGEFDLADDVALLLPFEVLAELLGVPGSDRRMVIGWARQTVNLGDPEYDPSVTDAGTDVFRQILDYFMQFARYRAGTPADDLFSVLSAARVKGDRLSPEEIAVFATTLITAGSETTYCSVTGAVLALLEHPDQLAMLRADRSLIPGAVAEMLRWITPVTHFARNVVAGTEIAGQPIVAGERVVMWYTSANRDEAVFADPDRFDITRSPNPHLTFGGGGPHVCIGNGLAVLELRMFLEAALDLIPRIEFAGPLVRPETNFMNSIKHMPVRLTTGSA</sequence>
<dbReference type="PANTHER" id="PTHR46696:SF4">
    <property type="entry name" value="BIOTIN BIOSYNTHESIS CYTOCHROME P450"/>
    <property type="match status" value="1"/>
</dbReference>
<dbReference type="Pfam" id="PF00067">
    <property type="entry name" value="p450"/>
    <property type="match status" value="1"/>
</dbReference>
<evidence type="ECO:0000313" key="2">
    <source>
        <dbReference type="EMBL" id="MBP2327279.1"/>
    </source>
</evidence>
<keyword evidence="2" id="KW-0560">Oxidoreductase</keyword>
<gene>
    <name evidence="2" type="ORF">JOF56_007664</name>
</gene>
<dbReference type="InterPro" id="IPR001128">
    <property type="entry name" value="Cyt_P450"/>
</dbReference>
<dbReference type="GO" id="GO:0036199">
    <property type="term" value="F:cholest-4-en-3-one 26-monooxygenase activity"/>
    <property type="evidence" value="ECO:0007669"/>
    <property type="project" value="UniProtKB-EC"/>
</dbReference>
<dbReference type="SUPFAM" id="SSF48264">
    <property type="entry name" value="Cytochrome P450"/>
    <property type="match status" value="1"/>
</dbReference>
<evidence type="ECO:0000313" key="3">
    <source>
        <dbReference type="Proteomes" id="UP001519332"/>
    </source>
</evidence>
<evidence type="ECO:0000256" key="1">
    <source>
        <dbReference type="ARBA" id="ARBA00010617"/>
    </source>
</evidence>
<comment type="similarity">
    <text evidence="1">Belongs to the cytochrome P450 family.</text>
</comment>
<dbReference type="InterPro" id="IPR002397">
    <property type="entry name" value="Cyt_P450_B"/>
</dbReference>
<protein>
    <submittedName>
        <fullName evidence="2">Cholest-4-en-3-one 26-monooxygenase</fullName>
        <ecNumber evidence="2">1.14.15.29</ecNumber>
    </submittedName>
</protein>
<dbReference type="CDD" id="cd11033">
    <property type="entry name" value="CYP142-like"/>
    <property type="match status" value="1"/>
</dbReference>
<organism evidence="2 3">
    <name type="scientific">Kibdelosporangium banguiense</name>
    <dbReference type="NCBI Taxonomy" id="1365924"/>
    <lineage>
        <taxon>Bacteria</taxon>
        <taxon>Bacillati</taxon>
        <taxon>Actinomycetota</taxon>
        <taxon>Actinomycetes</taxon>
        <taxon>Pseudonocardiales</taxon>
        <taxon>Pseudonocardiaceae</taxon>
        <taxon>Kibdelosporangium</taxon>
    </lineage>
</organism>
<dbReference type="Proteomes" id="UP001519332">
    <property type="component" value="Unassembled WGS sequence"/>
</dbReference>
<dbReference type="EC" id="1.14.15.29" evidence="2"/>
<dbReference type="PRINTS" id="PR00359">
    <property type="entry name" value="BP450"/>
</dbReference>
<dbReference type="PANTHER" id="PTHR46696">
    <property type="entry name" value="P450, PUTATIVE (EUROFUNG)-RELATED"/>
    <property type="match status" value="1"/>
</dbReference>
<dbReference type="EMBL" id="JAGINW010000001">
    <property type="protein sequence ID" value="MBP2327279.1"/>
    <property type="molecule type" value="Genomic_DNA"/>
</dbReference>
<reference evidence="2 3" key="1">
    <citation type="submission" date="2021-03" db="EMBL/GenBank/DDBJ databases">
        <title>Sequencing the genomes of 1000 actinobacteria strains.</title>
        <authorList>
            <person name="Klenk H.-P."/>
        </authorList>
    </citation>
    <scope>NUCLEOTIDE SEQUENCE [LARGE SCALE GENOMIC DNA]</scope>
    <source>
        <strain evidence="2 3">DSM 46670</strain>
    </source>
</reference>
<accession>A0ABS4TTE8</accession>
<proteinExistence type="inferred from homology"/>
<dbReference type="InterPro" id="IPR036396">
    <property type="entry name" value="Cyt_P450_sf"/>
</dbReference>